<evidence type="ECO:0000313" key="2">
    <source>
        <dbReference type="Proteomes" id="UP000516437"/>
    </source>
</evidence>
<protein>
    <submittedName>
        <fullName evidence="1">Uncharacterized protein</fullName>
    </submittedName>
</protein>
<evidence type="ECO:0000313" key="1">
    <source>
        <dbReference type="EMBL" id="KAB1207394.1"/>
    </source>
</evidence>
<dbReference type="PANTHER" id="PTHR48258:SF6">
    <property type="entry name" value="LEUCINE-RICH REPEAT DOMAIN, L DOMAIN-CONTAINING PROTEIN"/>
    <property type="match status" value="1"/>
</dbReference>
<dbReference type="OrthoDB" id="1745689at2759"/>
<dbReference type="AlphaFoldDB" id="A0A6A1V3W0"/>
<sequence length="148" mass="17378">MKIKDESLANIDQRHEAEFPDWFKRRVKQQRRGQICSSDQIYSLACGPDQRVQSYAGCVLNGSRFHTKKCDAARRTRNSGVVSEMIYHHLAWKDLPSTRRTRCYLRMMIQILYSILTTIRKMKTTSQVKKQTSHQITPQMMTSYQLFG</sequence>
<organism evidence="1 2">
    <name type="scientific">Morella rubra</name>
    <name type="common">Chinese bayberry</name>
    <dbReference type="NCBI Taxonomy" id="262757"/>
    <lineage>
        <taxon>Eukaryota</taxon>
        <taxon>Viridiplantae</taxon>
        <taxon>Streptophyta</taxon>
        <taxon>Embryophyta</taxon>
        <taxon>Tracheophyta</taxon>
        <taxon>Spermatophyta</taxon>
        <taxon>Magnoliopsida</taxon>
        <taxon>eudicotyledons</taxon>
        <taxon>Gunneridae</taxon>
        <taxon>Pentapetalae</taxon>
        <taxon>rosids</taxon>
        <taxon>fabids</taxon>
        <taxon>Fagales</taxon>
        <taxon>Myricaceae</taxon>
        <taxon>Morella</taxon>
    </lineage>
</organism>
<keyword evidence="2" id="KW-1185">Reference proteome</keyword>
<comment type="caution">
    <text evidence="1">The sequence shown here is derived from an EMBL/GenBank/DDBJ whole genome shotgun (WGS) entry which is preliminary data.</text>
</comment>
<reference evidence="1 2" key="1">
    <citation type="journal article" date="2019" name="Plant Biotechnol. J.">
        <title>The red bayberry genome and genetic basis of sex determination.</title>
        <authorList>
            <person name="Jia H.M."/>
            <person name="Jia H.J."/>
            <person name="Cai Q.L."/>
            <person name="Wang Y."/>
            <person name="Zhao H.B."/>
            <person name="Yang W.F."/>
            <person name="Wang G.Y."/>
            <person name="Li Y.H."/>
            <person name="Zhan D.L."/>
            <person name="Shen Y.T."/>
            <person name="Niu Q.F."/>
            <person name="Chang L."/>
            <person name="Qiu J."/>
            <person name="Zhao L."/>
            <person name="Xie H.B."/>
            <person name="Fu W.Y."/>
            <person name="Jin J."/>
            <person name="Li X.W."/>
            <person name="Jiao Y."/>
            <person name="Zhou C.C."/>
            <person name="Tu T."/>
            <person name="Chai C.Y."/>
            <person name="Gao J.L."/>
            <person name="Fan L.J."/>
            <person name="van de Weg E."/>
            <person name="Wang J.Y."/>
            <person name="Gao Z.S."/>
        </authorList>
    </citation>
    <scope>NUCLEOTIDE SEQUENCE [LARGE SCALE GENOMIC DNA]</scope>
    <source>
        <tissue evidence="1">Leaves</tissue>
    </source>
</reference>
<dbReference type="PANTHER" id="PTHR48258">
    <property type="entry name" value="DUF4218 DOMAIN-CONTAINING PROTEIN-RELATED"/>
    <property type="match status" value="1"/>
</dbReference>
<proteinExistence type="predicted"/>
<accession>A0A6A1V3W0</accession>
<gene>
    <name evidence="1" type="ORF">CJ030_MR7G017423</name>
</gene>
<dbReference type="Proteomes" id="UP000516437">
    <property type="component" value="Chromosome 7"/>
</dbReference>
<name>A0A6A1V3W0_9ROSI</name>
<dbReference type="EMBL" id="RXIC02000025">
    <property type="protein sequence ID" value="KAB1207394.1"/>
    <property type="molecule type" value="Genomic_DNA"/>
</dbReference>